<organism evidence="2 3">
    <name type="scientific">Danaus chrysippus</name>
    <name type="common">African queen</name>
    <dbReference type="NCBI Taxonomy" id="151541"/>
    <lineage>
        <taxon>Eukaryota</taxon>
        <taxon>Metazoa</taxon>
        <taxon>Ecdysozoa</taxon>
        <taxon>Arthropoda</taxon>
        <taxon>Hexapoda</taxon>
        <taxon>Insecta</taxon>
        <taxon>Pterygota</taxon>
        <taxon>Neoptera</taxon>
        <taxon>Endopterygota</taxon>
        <taxon>Lepidoptera</taxon>
        <taxon>Glossata</taxon>
        <taxon>Ditrysia</taxon>
        <taxon>Papilionoidea</taxon>
        <taxon>Nymphalidae</taxon>
        <taxon>Danainae</taxon>
        <taxon>Danaini</taxon>
        <taxon>Danaina</taxon>
        <taxon>Danaus</taxon>
        <taxon>Anosia</taxon>
    </lineage>
</organism>
<gene>
    <name evidence="2" type="ORF">DCHRY22_LOCUS5270</name>
</gene>
<protein>
    <submittedName>
        <fullName evidence="2">(African queen) hypothetical protein</fullName>
    </submittedName>
</protein>
<feature type="compositionally biased region" description="Polar residues" evidence="1">
    <location>
        <begin position="153"/>
        <end position="164"/>
    </location>
</feature>
<feature type="compositionally biased region" description="Polar residues" evidence="1">
    <location>
        <begin position="111"/>
        <end position="139"/>
    </location>
</feature>
<feature type="compositionally biased region" description="Basic and acidic residues" evidence="1">
    <location>
        <begin position="1"/>
        <end position="12"/>
    </location>
</feature>
<reference evidence="2" key="1">
    <citation type="submission" date="2021-09" db="EMBL/GenBank/DDBJ databases">
        <authorList>
            <person name="Martin H S."/>
        </authorList>
    </citation>
    <scope>NUCLEOTIDE SEQUENCE</scope>
</reference>
<accession>A0A8J2QLM0</accession>
<name>A0A8J2QLM0_9NEOP</name>
<evidence type="ECO:0000313" key="2">
    <source>
        <dbReference type="EMBL" id="CAG9564258.1"/>
    </source>
</evidence>
<proteinExistence type="predicted"/>
<sequence>MTSAGRLEHLERSYLPPQNDAHSGNNFGSGNNHFSGIGPNSNGFSSNGKNSFGVPSNDHIGSYGSNRFGLASPSSSSSGLNRNTFEGATSNQYLPPHHGLSEVSSLDGPQFQYSQSMGSNGFRPNSGSQNSHIFNSQPQFGAASRQYLAPKYTASQQSPQQPFDENSGYIY</sequence>
<evidence type="ECO:0000313" key="3">
    <source>
        <dbReference type="Proteomes" id="UP000789524"/>
    </source>
</evidence>
<keyword evidence="3" id="KW-1185">Reference proteome</keyword>
<dbReference type="OrthoDB" id="7489878at2759"/>
<feature type="compositionally biased region" description="Low complexity" evidence="1">
    <location>
        <begin position="22"/>
        <end position="53"/>
    </location>
</feature>
<comment type="caution">
    <text evidence="2">The sequence shown here is derived from an EMBL/GenBank/DDBJ whole genome shotgun (WGS) entry which is preliminary data.</text>
</comment>
<feature type="compositionally biased region" description="Polar residues" evidence="1">
    <location>
        <begin position="79"/>
        <end position="93"/>
    </location>
</feature>
<dbReference type="AlphaFoldDB" id="A0A8J2QLM0"/>
<evidence type="ECO:0000256" key="1">
    <source>
        <dbReference type="SAM" id="MobiDB-lite"/>
    </source>
</evidence>
<dbReference type="EMBL" id="CAKASE010000050">
    <property type="protein sequence ID" value="CAG9564258.1"/>
    <property type="molecule type" value="Genomic_DNA"/>
</dbReference>
<dbReference type="Proteomes" id="UP000789524">
    <property type="component" value="Unassembled WGS sequence"/>
</dbReference>
<feature type="region of interest" description="Disordered" evidence="1">
    <location>
        <begin position="1"/>
        <end position="171"/>
    </location>
</feature>